<evidence type="ECO:0000313" key="2">
    <source>
        <dbReference type="EMBL" id="MPN30581.1"/>
    </source>
</evidence>
<accession>A0A645GUN8</accession>
<proteinExistence type="predicted"/>
<sequence length="96" mass="10919">MNKLGINISNHTVLRVIRNLPINQSINVDDAVNMGIDDFALKKGNRYGTIICNLDTKEIIDVLPSRTKEELNKWLQKYPNIRLVSRDGSQSYAVAY</sequence>
<reference evidence="2" key="1">
    <citation type="submission" date="2019-08" db="EMBL/GenBank/DDBJ databases">
        <authorList>
            <person name="Kucharzyk K."/>
            <person name="Murdoch R.W."/>
            <person name="Higgins S."/>
            <person name="Loffler F."/>
        </authorList>
    </citation>
    <scope>NUCLEOTIDE SEQUENCE</scope>
</reference>
<dbReference type="PANTHER" id="PTHR33498:SF1">
    <property type="entry name" value="TRANSPOSASE FOR INSERTION SEQUENCE ELEMENT IS1557"/>
    <property type="match status" value="1"/>
</dbReference>
<dbReference type="AlphaFoldDB" id="A0A645GUN8"/>
<dbReference type="InterPro" id="IPR002560">
    <property type="entry name" value="Transposase_DDE"/>
</dbReference>
<evidence type="ECO:0000259" key="1">
    <source>
        <dbReference type="Pfam" id="PF01610"/>
    </source>
</evidence>
<name>A0A645GUN8_9ZZZZ</name>
<dbReference type="EMBL" id="VSSQ01081739">
    <property type="protein sequence ID" value="MPN30581.1"/>
    <property type="molecule type" value="Genomic_DNA"/>
</dbReference>
<organism evidence="2">
    <name type="scientific">bioreactor metagenome</name>
    <dbReference type="NCBI Taxonomy" id="1076179"/>
    <lineage>
        <taxon>unclassified sequences</taxon>
        <taxon>metagenomes</taxon>
        <taxon>ecological metagenomes</taxon>
    </lineage>
</organism>
<dbReference type="Pfam" id="PF01610">
    <property type="entry name" value="DDE_Tnp_ISL3"/>
    <property type="match status" value="1"/>
</dbReference>
<dbReference type="InterPro" id="IPR047951">
    <property type="entry name" value="Transpos_ISL3"/>
</dbReference>
<protein>
    <recommendedName>
        <fullName evidence="1">Transposase IS204/IS1001/IS1096/IS1165 DDE domain-containing protein</fullName>
    </recommendedName>
</protein>
<dbReference type="PANTHER" id="PTHR33498">
    <property type="entry name" value="TRANSPOSASE FOR INSERTION SEQUENCE ELEMENT IS1557"/>
    <property type="match status" value="1"/>
</dbReference>
<feature type="domain" description="Transposase IS204/IS1001/IS1096/IS1165 DDE" evidence="1">
    <location>
        <begin position="34"/>
        <end position="93"/>
    </location>
</feature>
<comment type="caution">
    <text evidence="2">The sequence shown here is derived from an EMBL/GenBank/DDBJ whole genome shotgun (WGS) entry which is preliminary data.</text>
</comment>
<gene>
    <name evidence="2" type="ORF">SDC9_178052</name>
</gene>